<evidence type="ECO:0000256" key="4">
    <source>
        <dbReference type="ARBA" id="ARBA00023136"/>
    </source>
</evidence>
<gene>
    <name evidence="8" type="ORF">RDB_LOCUS31157</name>
</gene>
<evidence type="ECO:0000313" key="8">
    <source>
        <dbReference type="EMBL" id="CAE6442130.1"/>
    </source>
</evidence>
<dbReference type="GO" id="GO:0006886">
    <property type="term" value="P:intracellular protein transport"/>
    <property type="evidence" value="ECO:0007669"/>
    <property type="project" value="InterPro"/>
</dbReference>
<evidence type="ECO:0000256" key="5">
    <source>
        <dbReference type="ARBA" id="ARBA00023176"/>
    </source>
</evidence>
<accession>A0A8H3AWF6</accession>
<feature type="non-terminal residue" evidence="8">
    <location>
        <position position="1"/>
    </location>
</feature>
<feature type="domain" description="MHD" evidence="7">
    <location>
        <begin position="169"/>
        <end position="424"/>
    </location>
</feature>
<organism evidence="8 9">
    <name type="scientific">Rhizoctonia solani</name>
    <dbReference type="NCBI Taxonomy" id="456999"/>
    <lineage>
        <taxon>Eukaryota</taxon>
        <taxon>Fungi</taxon>
        <taxon>Dikarya</taxon>
        <taxon>Basidiomycota</taxon>
        <taxon>Agaricomycotina</taxon>
        <taxon>Agaricomycetes</taxon>
        <taxon>Cantharellales</taxon>
        <taxon>Ceratobasidiaceae</taxon>
        <taxon>Rhizoctonia</taxon>
    </lineage>
</organism>
<evidence type="ECO:0000256" key="2">
    <source>
        <dbReference type="ARBA" id="ARBA00022583"/>
    </source>
</evidence>
<dbReference type="CDD" id="cd09251">
    <property type="entry name" value="AP-2_Mu2_Cterm"/>
    <property type="match status" value="1"/>
</dbReference>
<evidence type="ECO:0000256" key="3">
    <source>
        <dbReference type="ARBA" id="ARBA00022927"/>
    </source>
</evidence>
<dbReference type="InterPro" id="IPR001392">
    <property type="entry name" value="Clathrin_mu"/>
</dbReference>
<dbReference type="Gene3D" id="2.60.40.1170">
    <property type="entry name" value="Mu homology domain, subdomain B"/>
    <property type="match status" value="2"/>
</dbReference>
<dbReference type="PANTHER" id="PTHR10529">
    <property type="entry name" value="AP COMPLEX SUBUNIT MU"/>
    <property type="match status" value="1"/>
</dbReference>
<dbReference type="InterPro" id="IPR036168">
    <property type="entry name" value="AP2_Mu_C_sf"/>
</dbReference>
<dbReference type="Gene3D" id="3.30.450.60">
    <property type="match status" value="1"/>
</dbReference>
<dbReference type="FunFam" id="3.30.450.60:FF:000002">
    <property type="entry name" value="AP-2 complex subunit mu, putative"/>
    <property type="match status" value="1"/>
</dbReference>
<evidence type="ECO:0000313" key="9">
    <source>
        <dbReference type="Proteomes" id="UP000663850"/>
    </source>
</evidence>
<dbReference type="AlphaFoldDB" id="A0A8H3AWF6"/>
<comment type="caution">
    <text evidence="8">The sequence shown here is derived from an EMBL/GenBank/DDBJ whole genome shotgun (WGS) entry which is preliminary data.</text>
</comment>
<dbReference type="InterPro" id="IPR028565">
    <property type="entry name" value="MHD"/>
</dbReference>
<comment type="subcellular location">
    <subcellularLocation>
        <location evidence="6">Membrane</location>
        <location evidence="6">Coated pit</location>
    </subcellularLocation>
</comment>
<dbReference type="PRINTS" id="PR00314">
    <property type="entry name" value="CLATHRINADPT"/>
</dbReference>
<name>A0A8H3AWF6_9AGAM</name>
<keyword evidence="5" id="KW-0168">Coated pit</keyword>
<evidence type="ECO:0000259" key="7">
    <source>
        <dbReference type="PROSITE" id="PS51072"/>
    </source>
</evidence>
<keyword evidence="3" id="KW-0653">Protein transport</keyword>
<dbReference type="InterPro" id="IPR011012">
    <property type="entry name" value="Longin-like_dom_sf"/>
</dbReference>
<evidence type="ECO:0000256" key="6">
    <source>
        <dbReference type="ARBA" id="ARBA00037878"/>
    </source>
</evidence>
<protein>
    <recommendedName>
        <fullName evidence="7">MHD domain-containing protein</fullName>
    </recommendedName>
</protein>
<dbReference type="InterPro" id="IPR022775">
    <property type="entry name" value="AP_mu_sigma_su"/>
</dbReference>
<dbReference type="SUPFAM" id="SSF64356">
    <property type="entry name" value="SNARE-like"/>
    <property type="match status" value="1"/>
</dbReference>
<dbReference type="Pfam" id="PF01217">
    <property type="entry name" value="Clat_adaptor_s"/>
    <property type="match status" value="1"/>
</dbReference>
<keyword evidence="2" id="KW-0254">Endocytosis</keyword>
<keyword evidence="4" id="KW-0472">Membrane</keyword>
<evidence type="ECO:0000256" key="1">
    <source>
        <dbReference type="ARBA" id="ARBA00022448"/>
    </source>
</evidence>
<dbReference type="PIRSF" id="PIRSF005992">
    <property type="entry name" value="Clathrin_mu"/>
    <property type="match status" value="1"/>
</dbReference>
<dbReference type="InterPro" id="IPR043532">
    <property type="entry name" value="AP2_Mu_N"/>
</dbReference>
<keyword evidence="1" id="KW-0813">Transport</keyword>
<dbReference type="InterPro" id="IPR050431">
    <property type="entry name" value="Adaptor_comp_med_subunit"/>
</dbReference>
<dbReference type="InterPro" id="IPR043512">
    <property type="entry name" value="Mu2_C"/>
</dbReference>
<dbReference type="GO" id="GO:0030131">
    <property type="term" value="C:clathrin adaptor complex"/>
    <property type="evidence" value="ECO:0007669"/>
    <property type="project" value="InterPro"/>
</dbReference>
<dbReference type="GO" id="GO:0005905">
    <property type="term" value="C:clathrin-coated pit"/>
    <property type="evidence" value="ECO:0007669"/>
    <property type="project" value="UniProtKB-KW"/>
</dbReference>
<dbReference type="PROSITE" id="PS51072">
    <property type="entry name" value="MHD"/>
    <property type="match status" value="1"/>
</dbReference>
<dbReference type="GO" id="GO:0006897">
    <property type="term" value="P:endocytosis"/>
    <property type="evidence" value="ECO:0007669"/>
    <property type="project" value="UniProtKB-KW"/>
</dbReference>
<dbReference type="EMBL" id="CAJMWZ010001791">
    <property type="protein sequence ID" value="CAE6442130.1"/>
    <property type="molecule type" value="Genomic_DNA"/>
</dbReference>
<proteinExistence type="predicted"/>
<dbReference type="CDD" id="cd14836">
    <property type="entry name" value="AP2_Mu_N"/>
    <property type="match status" value="1"/>
</dbReference>
<dbReference type="Proteomes" id="UP000663850">
    <property type="component" value="Unassembled WGS sequence"/>
</dbReference>
<reference evidence="8" key="1">
    <citation type="submission" date="2021-01" db="EMBL/GenBank/DDBJ databases">
        <authorList>
            <person name="Kaushik A."/>
        </authorList>
    </citation>
    <scope>NUCLEOTIDE SEQUENCE</scope>
    <source>
        <strain evidence="8">Type strain: AG8-Rh-89/</strain>
    </source>
</reference>
<sequence>MISAFFIFNQKGEVLISRLFRPDLKRSVADVFRIQVVSNSDVRSPIVTLGSTSFFHVRTNNVYVLAVTKSNANAALVFEFCYRFINIGKAYFGKVDEESVKNNFVLIYELLDEILDFGYPQNSEIDTLKMYITTEGVKSELAVREESQKITIQATGATNWRRSDVKYKKNEAFVDIIESVNLLMSAKGAVLRADVDGQVLMRAYLSGTPECKFGLNDKLVLEQSERGLSDNAVELDDCQFHQCVRLGKFDSDRTISFVPPDGEFELMKYRSTTNINLPLRVHPIVVEHGTSRVEYTIAVKASFNPKLSATNVVIRIPTPLNTTSVDTKVPQGKAKYVPAENVVVWKIPRLQGGSELTFTAMAELTATTTRQAWARPPIDVDFQVLMFTASGLLVRFLKVLEKNNYQSVKWVRYLTKASGTYQIRVSHLTMDYLLLLTPTFSFKLTRI</sequence>
<dbReference type="SUPFAM" id="SSF49447">
    <property type="entry name" value="Second domain of Mu2 adaptin subunit (ap50) of ap2 adaptor"/>
    <property type="match status" value="1"/>
</dbReference>
<dbReference type="Pfam" id="PF00928">
    <property type="entry name" value="Adap_comp_sub"/>
    <property type="match status" value="1"/>
</dbReference>